<dbReference type="Proteomes" id="UP000696931">
    <property type="component" value="Unassembled WGS sequence"/>
</dbReference>
<evidence type="ECO:0000256" key="1">
    <source>
        <dbReference type="ARBA" id="ARBA00022729"/>
    </source>
</evidence>
<dbReference type="CDD" id="cd02258">
    <property type="entry name" value="Peptidase_C25_N"/>
    <property type="match status" value="1"/>
</dbReference>
<dbReference type="InterPro" id="IPR029031">
    <property type="entry name" value="Gingipain_N_sf"/>
</dbReference>
<dbReference type="InterPro" id="IPR001769">
    <property type="entry name" value="Gingipain"/>
</dbReference>
<evidence type="ECO:0000256" key="2">
    <source>
        <dbReference type="SAM" id="SignalP"/>
    </source>
</evidence>
<dbReference type="InterPro" id="IPR025965">
    <property type="entry name" value="FlgD/Vpr_Ig-like"/>
</dbReference>
<keyword evidence="1 2" id="KW-0732">Signal</keyword>
<organism evidence="6 7">
    <name type="scientific">Eiseniibacteriota bacterium</name>
    <dbReference type="NCBI Taxonomy" id="2212470"/>
    <lineage>
        <taxon>Bacteria</taxon>
        <taxon>Candidatus Eiseniibacteriota</taxon>
    </lineage>
</organism>
<dbReference type="InterPro" id="IPR012600">
    <property type="entry name" value="Propeptide_C25"/>
</dbReference>
<dbReference type="Gene3D" id="3.40.50.1460">
    <property type="match status" value="1"/>
</dbReference>
<evidence type="ECO:0000313" key="7">
    <source>
        <dbReference type="Proteomes" id="UP000696931"/>
    </source>
</evidence>
<dbReference type="SUPFAM" id="SSF52129">
    <property type="entry name" value="Caspase-like"/>
    <property type="match status" value="1"/>
</dbReference>
<reference evidence="6" key="1">
    <citation type="submission" date="2020-07" db="EMBL/GenBank/DDBJ databases">
        <title>Huge and variable diversity of episymbiotic CPR bacteria and DPANN archaea in groundwater ecosystems.</title>
        <authorList>
            <person name="He C.Y."/>
            <person name="Keren R."/>
            <person name="Whittaker M."/>
            <person name="Farag I.F."/>
            <person name="Doudna J."/>
            <person name="Cate J.H.D."/>
            <person name="Banfield J.F."/>
        </authorList>
    </citation>
    <scope>NUCLEOTIDE SEQUENCE</scope>
    <source>
        <strain evidence="6">NC_groundwater_1813_Pr3_B-0.1um_71_17</strain>
    </source>
</reference>
<feature type="chain" id="PRO_5037113061" description="T9SS type A sorting domain-containing protein" evidence="2">
    <location>
        <begin position="28"/>
        <end position="1467"/>
    </location>
</feature>
<sequence>MVRSSARFASSALAVAFLSLFAAPLVAAPVTDSAPAPVPARTAAADVRLAPATPGSVRFTVPVPEPAFVTLDPREKLVRMDLPGYALRGEGGGPALPVRILTVAVPPLGDVRVNAVASDLATQEDLTLSPQPVGENAAIPARNLARYGVAGSATPVAARLLDVTWVRNQRIAYIEISPAAYEPAARRLTLARRVDVDVQVQPMGALGAPVEPDDPFEPVYRQSLVNYEQGKAWRRTDTRTLAAAARRMGLTPQAAQIVTVPTTSRFAGHTWIKFAVQEAGFYTVDFSSLRGLALFADGSEVNFDRLRLVTLPGYPIIPQDSFCDTCDYRQVAIGTFDTSNPAPPTNAAADGKFSWNTDYFYFFAQGPNGWADDFDASLPDTLYLNHPYDKNNYYYLTFVPVGDDTSLGAPLRIATADGTLQPGANPVPVTTTLERAHFERDLTYAPDATPRTSTLFWEKWFWTIMSPGNSLPVTVDLPYADTTQAARFRLRQWGLTDNSEFGNCPDDEPDHYLDVTVNGSALAFPRARWFSFLARRGGQVTLDTTTTFLRRYGNAVNVLVPSVSTPNCPGRVDKSALAWFEIHYQRFLKPENDQLEFHSPAAAGTFHYEVGPFVRSLLPRLFDVTDPLQPVEITVPAGQWTQAGDGWHLAFDAAQSGERRFRVLADSLVTLARLARTNIADAPFTSLQDLRATDNAADYLVIYYDAFKAAAESLAVARTQRLPLTGTGPFLTKAIPVSALYDQFSGGRTDPAAIRNFLRAAYYNWSTRPTFVTLLGDASYDFKNLSGRAPAGQPGTLVPTYENGFDDNYRLKRQFATDDWMLNVDAASSTLFIPEFFGGRLPANDAATALDVVRRKVLLYETNVPYGEYRNDVMLIADNDLQGENCDPLGWTHVSQTDELNRNHIPAHVDRKYVYLHTYASGPGGSRPGARSEIRSTLDSGVGLFNFVGHGSPFKITDESVFIDSDAGTLANGTRMPVFVAASCDVGKFNDPTLQSLGEQLVMTGTGGCVAVISATEQAFSSDNSQLNKYLYDQIFDRADLVVNGITLSGAGQYHVPLSAALLSAKISAPGTGPTNNAKYQLMGDAATVLNAPRLWADVTLTDAGGVPLTNLQRGQTVTFRGAVAERPLGPAIPFEGVASLLIEDSAPESNTGTEPPCTYYSVDFRYKPGVVYHGDVSISNGQFEGRFVVPVDATLGATGRARVYLQGTSGASGVALDGAGAVVTGYVAGTPNPNDTSPPRITLSFLGGSSAVRPDATLRADLFDESGIMTTGHALQNSIVVTIDDNTTSRVDITSSFRYAADSYQQGTATFTLPGLSTGRHKIKVSAADNLATGITASQHRASAEIEFDVVDTPRLSIARAYLFPNPIASGGSGSGGTFVVDAPGDSVNTLIKIYTVSGRLVRTLTHRGALGQVQLSWDGLDAEGEPLANGTYLFKVYANGREADGSSSATQKASAQGRFVVVNRR</sequence>
<evidence type="ECO:0008006" key="8">
    <source>
        <dbReference type="Google" id="ProtNLM"/>
    </source>
</evidence>
<accession>A0A933SDB4</accession>
<dbReference type="Gene3D" id="3.40.50.10390">
    <property type="entry name" value="Gingipain r, domain 1"/>
    <property type="match status" value="1"/>
</dbReference>
<evidence type="ECO:0000313" key="6">
    <source>
        <dbReference type="EMBL" id="MBI5169605.1"/>
    </source>
</evidence>
<feature type="signal peptide" evidence="2">
    <location>
        <begin position="1"/>
        <end position="27"/>
    </location>
</feature>
<dbReference type="InterPro" id="IPR038490">
    <property type="entry name" value="Gingipain_propep_sf"/>
</dbReference>
<dbReference type="EMBL" id="JACRIW010000058">
    <property type="protein sequence ID" value="MBI5169605.1"/>
    <property type="molecule type" value="Genomic_DNA"/>
</dbReference>
<dbReference type="Pfam" id="PF08126">
    <property type="entry name" value="Propeptide_C25"/>
    <property type="match status" value="1"/>
</dbReference>
<dbReference type="InterPro" id="IPR029030">
    <property type="entry name" value="Caspase-like_dom_sf"/>
</dbReference>
<dbReference type="Gene3D" id="2.60.40.4070">
    <property type="match status" value="1"/>
</dbReference>
<feature type="domain" description="Gingipain propeptide" evidence="4">
    <location>
        <begin position="88"/>
        <end position="231"/>
    </location>
</feature>
<dbReference type="Pfam" id="PF13860">
    <property type="entry name" value="FlgD_ig"/>
    <property type="match status" value="1"/>
</dbReference>
<feature type="domain" description="FlgD/Vpr Ig-like" evidence="5">
    <location>
        <begin position="1375"/>
        <end position="1441"/>
    </location>
</feature>
<evidence type="ECO:0000259" key="3">
    <source>
        <dbReference type="Pfam" id="PF01364"/>
    </source>
</evidence>
<protein>
    <recommendedName>
        <fullName evidence="8">T9SS type A sorting domain-containing protein</fullName>
    </recommendedName>
</protein>
<dbReference type="GO" id="GO:0004197">
    <property type="term" value="F:cysteine-type endopeptidase activity"/>
    <property type="evidence" value="ECO:0007669"/>
    <property type="project" value="InterPro"/>
</dbReference>
<dbReference type="Pfam" id="PF01364">
    <property type="entry name" value="Peptidase_C25"/>
    <property type="match status" value="1"/>
</dbReference>
<proteinExistence type="predicted"/>
<dbReference type="GO" id="GO:0006508">
    <property type="term" value="P:proteolysis"/>
    <property type="evidence" value="ECO:0007669"/>
    <property type="project" value="InterPro"/>
</dbReference>
<name>A0A933SDB4_UNCEI</name>
<evidence type="ECO:0000259" key="4">
    <source>
        <dbReference type="Pfam" id="PF08126"/>
    </source>
</evidence>
<feature type="domain" description="Gingipain" evidence="3">
    <location>
        <begin position="699"/>
        <end position="1089"/>
    </location>
</feature>
<comment type="caution">
    <text evidence="6">The sequence shown here is derived from an EMBL/GenBank/DDBJ whole genome shotgun (WGS) entry which is preliminary data.</text>
</comment>
<gene>
    <name evidence="6" type="ORF">HZA61_08970</name>
</gene>
<dbReference type="Gene3D" id="2.60.40.3800">
    <property type="match status" value="1"/>
</dbReference>
<evidence type="ECO:0000259" key="5">
    <source>
        <dbReference type="Pfam" id="PF13860"/>
    </source>
</evidence>